<accession>F5J2C2</accession>
<organism evidence="2 3">
    <name type="scientific">Dysgonomonas gadei ATCC BAA-286</name>
    <dbReference type="NCBI Taxonomy" id="742766"/>
    <lineage>
        <taxon>Bacteria</taxon>
        <taxon>Pseudomonadati</taxon>
        <taxon>Bacteroidota</taxon>
        <taxon>Bacteroidia</taxon>
        <taxon>Bacteroidales</taxon>
        <taxon>Dysgonomonadaceae</taxon>
        <taxon>Dysgonomonas</taxon>
    </lineage>
</organism>
<dbReference type="InterPro" id="IPR014966">
    <property type="entry name" value="FRG-dom"/>
</dbReference>
<dbReference type="OrthoDB" id="9816036at2"/>
<evidence type="ECO:0000313" key="2">
    <source>
        <dbReference type="EMBL" id="EGK00157.1"/>
    </source>
</evidence>
<name>F5J2C2_9BACT</name>
<proteinExistence type="predicted"/>
<dbReference type="eggNOG" id="ENOG5032Z4H">
    <property type="taxonomic scope" value="Bacteria"/>
</dbReference>
<dbReference type="Proteomes" id="UP000004913">
    <property type="component" value="Unassembled WGS sequence"/>
</dbReference>
<dbReference type="STRING" id="742766.HMPREF9455_03489"/>
<keyword evidence="3" id="KW-1185">Reference proteome</keyword>
<sequence length="489" mass="56920">MAKIYHVQTPKEALELALKFKKTKKYDLFRGQNEDWPLVASINRLSSSKRKKAVDKLLSFKLFLSEYKFSEEYVDSLDHIMAIGQHYGVPTDFIDFTYSPEIATFFATHSNKDLAGKEGVIFCVNKEDFKSTIEFFNVIFEEKGLISPYIFEPKINNLWRLQAQCGCFLQLMFGGIENLYEFDKIIFPHNNEVPGNICVADIYPKNKSDLEIILDNYFAAININEGAKRLEKFAKDMNIRITKIPKQKVYEYVKSRKIHKSWKIQNTKSWKYGIQAPLSRLKNIEFILEVKCKGDLDKDIEHVEIQLSSIFKELIITNKRSIAPTINFTPALRSSKLLSLINKNVRRMWDGMRTLPYTRKQILYSISKYLVLEFHDSVKKVDIESLFYSPILISMSDSFGTHCRCLTSRLYLQSAIREDILDIQSNSLPKFISTDLLLYVQKANIVFDFDELVSLFYHEIIPSQMVRSKHSCKPTLFFSPIYVDRLGYA</sequence>
<dbReference type="RefSeq" id="WP_006801022.1">
    <property type="nucleotide sequence ID" value="NZ_GL891989.1"/>
</dbReference>
<dbReference type="Pfam" id="PF08867">
    <property type="entry name" value="FRG"/>
    <property type="match status" value="1"/>
</dbReference>
<dbReference type="HOGENOM" id="CLU_547323_0_0_10"/>
<dbReference type="EMBL" id="ADLV01000040">
    <property type="protein sequence ID" value="EGK00157.1"/>
    <property type="molecule type" value="Genomic_DNA"/>
</dbReference>
<evidence type="ECO:0000259" key="1">
    <source>
        <dbReference type="SMART" id="SM00901"/>
    </source>
</evidence>
<reference evidence="2 3" key="1">
    <citation type="submission" date="2011-04" db="EMBL/GenBank/DDBJ databases">
        <title>The Genome Sequence of Dysgonomonas gadei ATCC BAA-286.</title>
        <authorList>
            <consortium name="The Broad Institute Genome Sequencing Platform"/>
            <person name="Earl A."/>
            <person name="Ward D."/>
            <person name="Feldgarden M."/>
            <person name="Gevers D."/>
            <person name="Pudlo N."/>
            <person name="Martens E."/>
            <person name="Allen-Vercoe E."/>
            <person name="Young S.K."/>
            <person name="Zeng Q."/>
            <person name="Gargeya S."/>
            <person name="Fitzgerald M."/>
            <person name="Haas B."/>
            <person name="Abouelleil A."/>
            <person name="Alvarado L."/>
            <person name="Arachchi H.M."/>
            <person name="Berlin A."/>
            <person name="Brown A."/>
            <person name="Chapman S.B."/>
            <person name="Chen Z."/>
            <person name="Dunbar C."/>
            <person name="Freedman E."/>
            <person name="Gearin G."/>
            <person name="Gellesch M."/>
            <person name="Goldberg J."/>
            <person name="Griggs A."/>
            <person name="Gujja S."/>
            <person name="Heiman D."/>
            <person name="Howarth C."/>
            <person name="Larson L."/>
            <person name="Lui A."/>
            <person name="MacDonald P.J.P."/>
            <person name="Mehta T."/>
            <person name="Montmayeur A."/>
            <person name="Murphy C."/>
            <person name="Neiman D."/>
            <person name="Pearson M."/>
            <person name="Priest M."/>
            <person name="Roberts A."/>
            <person name="Saif S."/>
            <person name="Shea T."/>
            <person name="Shenoy N."/>
            <person name="Sisk P."/>
            <person name="Stolte C."/>
            <person name="Sykes S."/>
            <person name="Yandava C."/>
            <person name="Wortman J."/>
            <person name="Nusbaum C."/>
            <person name="Birren B."/>
        </authorList>
    </citation>
    <scope>NUCLEOTIDE SEQUENCE [LARGE SCALE GENOMIC DNA]</scope>
    <source>
        <strain evidence="2 3">ATCC BAA-286</strain>
    </source>
</reference>
<dbReference type="AlphaFoldDB" id="F5J2C2"/>
<comment type="caution">
    <text evidence="2">The sequence shown here is derived from an EMBL/GenBank/DDBJ whole genome shotgun (WGS) entry which is preliminary data.</text>
</comment>
<protein>
    <recommendedName>
        <fullName evidence="1">FRG domain-containing protein</fullName>
    </recommendedName>
</protein>
<evidence type="ECO:0000313" key="3">
    <source>
        <dbReference type="Proteomes" id="UP000004913"/>
    </source>
</evidence>
<gene>
    <name evidence="2" type="ORF">HMPREF9455_03489</name>
</gene>
<dbReference type="SMART" id="SM00901">
    <property type="entry name" value="FRG"/>
    <property type="match status" value="1"/>
</dbReference>
<feature type="domain" description="FRG" evidence="1">
    <location>
        <begin position="22"/>
        <end position="122"/>
    </location>
</feature>